<dbReference type="OrthoDB" id="770239at2759"/>
<evidence type="ECO:0000313" key="5">
    <source>
        <dbReference type="Proteomes" id="UP000188268"/>
    </source>
</evidence>
<dbReference type="EMBL" id="AWWV01011732">
    <property type="protein sequence ID" value="OMO71002.1"/>
    <property type="molecule type" value="Genomic_DNA"/>
</dbReference>
<evidence type="ECO:0000259" key="2">
    <source>
        <dbReference type="Pfam" id="PF12552"/>
    </source>
</evidence>
<dbReference type="PANTHER" id="PTHR47212:SF4">
    <property type="entry name" value="ADHESIN-LIKE PROTEIN, PUTATIVE (DUF3741)-RELATED"/>
    <property type="match status" value="1"/>
</dbReference>
<gene>
    <name evidence="4" type="ORF">CCACVL1_18513</name>
</gene>
<feature type="region of interest" description="Disordered" evidence="1">
    <location>
        <begin position="654"/>
        <end position="712"/>
    </location>
</feature>
<feature type="region of interest" description="Disordered" evidence="1">
    <location>
        <begin position="313"/>
        <end position="366"/>
    </location>
</feature>
<evidence type="ECO:0000259" key="3">
    <source>
        <dbReference type="Pfam" id="PF14309"/>
    </source>
</evidence>
<feature type="compositionally biased region" description="Low complexity" evidence="1">
    <location>
        <begin position="656"/>
        <end position="665"/>
    </location>
</feature>
<feature type="compositionally biased region" description="Polar residues" evidence="1">
    <location>
        <begin position="698"/>
        <end position="712"/>
    </location>
</feature>
<accession>A0A1R3HL49</accession>
<reference evidence="4 5" key="1">
    <citation type="submission" date="2013-09" db="EMBL/GenBank/DDBJ databases">
        <title>Corchorus capsularis genome sequencing.</title>
        <authorList>
            <person name="Alam M."/>
            <person name="Haque M.S."/>
            <person name="Islam M.S."/>
            <person name="Emdad E.M."/>
            <person name="Islam M.M."/>
            <person name="Ahmed B."/>
            <person name="Halim A."/>
            <person name="Hossen Q.M.M."/>
            <person name="Hossain M.Z."/>
            <person name="Ahmed R."/>
            <person name="Khan M.M."/>
            <person name="Islam R."/>
            <person name="Rashid M.M."/>
            <person name="Khan S.A."/>
            <person name="Rahman M.S."/>
            <person name="Alam M."/>
        </authorList>
    </citation>
    <scope>NUCLEOTIDE SEQUENCE [LARGE SCALE GENOMIC DNA]</scope>
    <source>
        <strain evidence="5">cv. CVL-1</strain>
        <tissue evidence="4">Whole seedling</tissue>
    </source>
</reference>
<evidence type="ECO:0000313" key="4">
    <source>
        <dbReference type="EMBL" id="OMO71002.1"/>
    </source>
</evidence>
<feature type="region of interest" description="Disordered" evidence="1">
    <location>
        <begin position="42"/>
        <end position="77"/>
    </location>
</feature>
<feature type="compositionally biased region" description="Polar residues" evidence="1">
    <location>
        <begin position="354"/>
        <end position="366"/>
    </location>
</feature>
<dbReference type="Pfam" id="PF14309">
    <property type="entry name" value="DUF4378"/>
    <property type="match status" value="1"/>
</dbReference>
<feature type="compositionally biased region" description="Low complexity" evidence="1">
    <location>
        <begin position="47"/>
        <end position="57"/>
    </location>
</feature>
<dbReference type="InterPro" id="IPR025486">
    <property type="entry name" value="DUF4378"/>
</dbReference>
<feature type="compositionally biased region" description="Basic residues" evidence="1">
    <location>
        <begin position="127"/>
        <end position="139"/>
    </location>
</feature>
<feature type="compositionally biased region" description="Basic and acidic residues" evidence="1">
    <location>
        <begin position="398"/>
        <end position="421"/>
    </location>
</feature>
<dbReference type="Gramene" id="OMO71002">
    <property type="protein sequence ID" value="OMO71002"/>
    <property type="gene ID" value="CCACVL1_18513"/>
</dbReference>
<feature type="compositionally biased region" description="Basic residues" evidence="1">
    <location>
        <begin position="313"/>
        <end position="323"/>
    </location>
</feature>
<feature type="region of interest" description="Disordered" evidence="1">
    <location>
        <begin position="396"/>
        <end position="433"/>
    </location>
</feature>
<feature type="domain" description="DUF3741" evidence="2">
    <location>
        <begin position="224"/>
        <end position="268"/>
    </location>
</feature>
<proteinExistence type="predicted"/>
<feature type="compositionally biased region" description="Basic and acidic residues" evidence="1">
    <location>
        <begin position="324"/>
        <end position="337"/>
    </location>
</feature>
<keyword evidence="5" id="KW-1185">Reference proteome</keyword>
<evidence type="ECO:0008006" key="6">
    <source>
        <dbReference type="Google" id="ProtNLM"/>
    </source>
</evidence>
<dbReference type="InterPro" id="IPR022212">
    <property type="entry name" value="DUF3741"/>
</dbReference>
<feature type="region of interest" description="Disordered" evidence="1">
    <location>
        <begin position="117"/>
        <end position="146"/>
    </location>
</feature>
<feature type="compositionally biased region" description="Basic and acidic residues" evidence="1">
    <location>
        <begin position="666"/>
        <end position="692"/>
    </location>
</feature>
<feature type="domain" description="DUF4378" evidence="3">
    <location>
        <begin position="788"/>
        <end position="935"/>
    </location>
</feature>
<organism evidence="4 5">
    <name type="scientific">Corchorus capsularis</name>
    <name type="common">Jute</name>
    <dbReference type="NCBI Taxonomy" id="210143"/>
    <lineage>
        <taxon>Eukaryota</taxon>
        <taxon>Viridiplantae</taxon>
        <taxon>Streptophyta</taxon>
        <taxon>Embryophyta</taxon>
        <taxon>Tracheophyta</taxon>
        <taxon>Spermatophyta</taxon>
        <taxon>Magnoliopsida</taxon>
        <taxon>eudicotyledons</taxon>
        <taxon>Gunneridae</taxon>
        <taxon>Pentapetalae</taxon>
        <taxon>rosids</taxon>
        <taxon>malvids</taxon>
        <taxon>Malvales</taxon>
        <taxon>Malvaceae</taxon>
        <taxon>Grewioideae</taxon>
        <taxon>Apeibeae</taxon>
        <taxon>Corchorus</taxon>
    </lineage>
</organism>
<dbReference type="AlphaFoldDB" id="A0A1R3HL49"/>
<dbReference type="Pfam" id="PF12552">
    <property type="entry name" value="DUF3741"/>
    <property type="match status" value="1"/>
</dbReference>
<dbReference type="PANTHER" id="PTHR47212">
    <property type="entry name" value="ADHESIN-LIKE PROTEIN, PUTATIVE (DUF3741)-RELATED"/>
    <property type="match status" value="1"/>
</dbReference>
<evidence type="ECO:0000256" key="1">
    <source>
        <dbReference type="SAM" id="MobiDB-lite"/>
    </source>
</evidence>
<feature type="region of interest" description="Disordered" evidence="1">
    <location>
        <begin position="454"/>
        <end position="476"/>
    </location>
</feature>
<name>A0A1R3HL49_COCAP</name>
<feature type="region of interest" description="Disordered" evidence="1">
    <location>
        <begin position="574"/>
        <end position="636"/>
    </location>
</feature>
<comment type="caution">
    <text evidence="4">The sequence shown here is derived from an EMBL/GenBank/DDBJ whole genome shotgun (WGS) entry which is preliminary data.</text>
</comment>
<dbReference type="OMA" id="GHDVCLE"/>
<feature type="compositionally biased region" description="Polar residues" evidence="1">
    <location>
        <begin position="574"/>
        <end position="591"/>
    </location>
</feature>
<protein>
    <recommendedName>
        <fullName evidence="6">DUF4378 domain-containing protein</fullName>
    </recommendedName>
</protein>
<sequence>MAKRSNRRPVRYEKDQLGCMWGLISMFDFRHGRTTQRLLSDRRRGNRNAVGVGNSGNKLAMLPSSGENSPGTLDNEEKKAAIDACKPSVKRLLEEEMCGEQTAKKHVKNTEVEVKQCDSGQGDGLRKNRKRKSKTRKRSCGGSSIDMDASEDLVLEGSCQHKPELQTTSSVDIDNLMEEFYQQINQKRISCVNHDQPTEDHMLPNQKSSGFEERLSEAIKFLVSQKLINGNQITEDGEVQASKEVMDALQILSLDEELFLKLLRDPNSLLVKYVQDMPDAQTKKEEESKALAGSNISEQDLVALRQSNEPVNRKQRNFFRRKVKSQERNLSDGDKDSQASNKIVILKPGPPSLQTPENGSSLGSSAESQYIIRQRVENEKVGSHFFLSEIKRKLKHAMGREQHRNPTDGTSKRFPGERKSSGDSGGVKEYIGMNSPTKDHFFIERIARPSVGVKKGEKTSKLRGSEHGTESETTDFSRQRVSNIYIEARRHLSEMLTNGDENVDLSRRPNPKTLGRILSLPEYNSSPVGSPGRNSEAGFVTAQMRFAGSDNQHNNASNLSQVAENTESELYVSDNKTSNEVQGNDAISNKSDTTDDKTSNEVQGDDTIPNNLDTCVNDDKEDQISGSTRDEMSSEGAVNVDKVTEIMVEEESKMISSFSETSDSSISRDDKNVDTCDITDEKQYTEDLKQDSCEEEQQPISPLASPSNSSVNKKVECLESATDIQERPSPVSVLEPFADDVISPASIRSHSAETSIQPLRIRFEEHDSSAMNQSNHVKTCMDDKESILEYIKAVLQASSFNWDELYIRSLSSDQLLDPLLLGGVEYLPNQLCQDENLLFDCINEVLMEVCGQYYGFPGVSFLKPNVRPLPNMKNTIQEVWQGVYWHLLPIPVPRTLDQIVRKDLAKTGTWMDLRLDTDCIGVEMGEAILEDLVEDTVTSYINESLECEYHALPA</sequence>
<dbReference type="STRING" id="210143.A0A1R3HL49"/>
<dbReference type="Proteomes" id="UP000188268">
    <property type="component" value="Unassembled WGS sequence"/>
</dbReference>